<dbReference type="GO" id="GO:0005886">
    <property type="term" value="C:plasma membrane"/>
    <property type="evidence" value="ECO:0007669"/>
    <property type="project" value="TreeGrafter"/>
</dbReference>
<dbReference type="InParanoid" id="A0A6P4BCH9"/>
<feature type="transmembrane region" description="Helical" evidence="6">
    <location>
        <begin position="100"/>
        <end position="120"/>
    </location>
</feature>
<comment type="similarity">
    <text evidence="2">Belongs to the amino acid-polyamine-organocation (APC) superfamily. Cationic amino acid transporter (CAT) (TC 2.A.3.3) family.</text>
</comment>
<evidence type="ECO:0000256" key="5">
    <source>
        <dbReference type="ARBA" id="ARBA00023136"/>
    </source>
</evidence>
<dbReference type="Pfam" id="PF13520">
    <property type="entry name" value="AA_permease_2"/>
    <property type="match status" value="1"/>
</dbReference>
<evidence type="ECO:0000256" key="6">
    <source>
        <dbReference type="SAM" id="Phobius"/>
    </source>
</evidence>
<evidence type="ECO:0000259" key="7">
    <source>
        <dbReference type="Pfam" id="PF13906"/>
    </source>
</evidence>
<dbReference type="Pfam" id="PF13906">
    <property type="entry name" value="AA_permease_C"/>
    <property type="match status" value="1"/>
</dbReference>
<feature type="transmembrane region" description="Helical" evidence="6">
    <location>
        <begin position="195"/>
        <end position="212"/>
    </location>
</feature>
<protein>
    <submittedName>
        <fullName evidence="9">Cationic amino acid transporter 6, chloroplastic-like</fullName>
    </submittedName>
</protein>
<evidence type="ECO:0000313" key="9">
    <source>
        <dbReference type="RefSeq" id="XP_015896670.2"/>
    </source>
</evidence>
<feature type="transmembrane region" description="Helical" evidence="6">
    <location>
        <begin position="297"/>
        <end position="321"/>
    </location>
</feature>
<dbReference type="AlphaFoldDB" id="A0A6P4BCH9"/>
<evidence type="ECO:0000256" key="4">
    <source>
        <dbReference type="ARBA" id="ARBA00022989"/>
    </source>
</evidence>
<feature type="transmembrane region" description="Helical" evidence="6">
    <location>
        <begin position="474"/>
        <end position="496"/>
    </location>
</feature>
<dbReference type="Gene3D" id="1.20.1740.10">
    <property type="entry name" value="Amino acid/polyamine transporter I"/>
    <property type="match status" value="1"/>
</dbReference>
<feature type="transmembrane region" description="Helical" evidence="6">
    <location>
        <begin position="341"/>
        <end position="364"/>
    </location>
</feature>
<gene>
    <name evidence="9" type="primary">LOC107430349</name>
</gene>
<keyword evidence="5 6" id="KW-0472">Membrane</keyword>
<feature type="transmembrane region" description="Helical" evidence="6">
    <location>
        <begin position="132"/>
        <end position="152"/>
    </location>
</feature>
<feature type="domain" description="Cationic amino acid transporter C-terminal" evidence="7">
    <location>
        <begin position="504"/>
        <end position="553"/>
    </location>
</feature>
<accession>A0A6P4BCH9</accession>
<feature type="transmembrane region" description="Helical" evidence="6">
    <location>
        <begin position="414"/>
        <end position="436"/>
    </location>
</feature>
<keyword evidence="4 6" id="KW-1133">Transmembrane helix</keyword>
<reference evidence="9" key="1">
    <citation type="submission" date="2025-08" db="UniProtKB">
        <authorList>
            <consortium name="RefSeq"/>
        </authorList>
    </citation>
    <scope>IDENTIFICATION</scope>
    <source>
        <tissue evidence="9">Seedling</tissue>
    </source>
</reference>
<dbReference type="InterPro" id="IPR002293">
    <property type="entry name" value="AA/rel_permease1"/>
</dbReference>
<evidence type="ECO:0000256" key="2">
    <source>
        <dbReference type="ARBA" id="ARBA00008572"/>
    </source>
</evidence>
<feature type="transmembrane region" description="Helical" evidence="6">
    <location>
        <begin position="535"/>
        <end position="551"/>
    </location>
</feature>
<dbReference type="GeneID" id="107430349"/>
<evidence type="ECO:0000256" key="3">
    <source>
        <dbReference type="ARBA" id="ARBA00022692"/>
    </source>
</evidence>
<feature type="transmembrane region" description="Helical" evidence="6">
    <location>
        <begin position="67"/>
        <end position="88"/>
    </location>
</feature>
<dbReference type="PANTHER" id="PTHR43243:SF3">
    <property type="entry name" value="OS04G0543600 PROTEIN"/>
    <property type="match status" value="1"/>
</dbReference>
<dbReference type="GO" id="GO:0015171">
    <property type="term" value="F:amino acid transmembrane transporter activity"/>
    <property type="evidence" value="ECO:0007669"/>
    <property type="project" value="TreeGrafter"/>
</dbReference>
<comment type="subcellular location">
    <subcellularLocation>
        <location evidence="1">Membrane</location>
        <topology evidence="1">Multi-pass membrane protein</topology>
    </subcellularLocation>
</comment>
<dbReference type="InterPro" id="IPR029485">
    <property type="entry name" value="CAT_C"/>
</dbReference>
<feature type="transmembrane region" description="Helical" evidence="6">
    <location>
        <begin position="385"/>
        <end position="408"/>
    </location>
</feature>
<feature type="transmembrane region" description="Helical" evidence="6">
    <location>
        <begin position="508"/>
        <end position="529"/>
    </location>
</feature>
<dbReference type="Proteomes" id="UP001652623">
    <property type="component" value="Chromosome 6"/>
</dbReference>
<keyword evidence="3 6" id="KW-0812">Transmembrane</keyword>
<dbReference type="PANTHER" id="PTHR43243">
    <property type="entry name" value="INNER MEMBRANE TRANSPORTER YGJI-RELATED"/>
    <property type="match status" value="1"/>
</dbReference>
<dbReference type="PIRSF" id="PIRSF006060">
    <property type="entry name" value="AA_transporter"/>
    <property type="match status" value="1"/>
</dbReference>
<dbReference type="SMR" id="A0A6P4BCH9"/>
<evidence type="ECO:0000313" key="8">
    <source>
        <dbReference type="Proteomes" id="UP001652623"/>
    </source>
</evidence>
<name>A0A6P4BCH9_ZIZJJ</name>
<organism evidence="8 9">
    <name type="scientific">Ziziphus jujuba</name>
    <name type="common">Chinese jujube</name>
    <name type="synonym">Ziziphus sativa</name>
    <dbReference type="NCBI Taxonomy" id="326968"/>
    <lineage>
        <taxon>Eukaryota</taxon>
        <taxon>Viridiplantae</taxon>
        <taxon>Streptophyta</taxon>
        <taxon>Embryophyta</taxon>
        <taxon>Tracheophyta</taxon>
        <taxon>Spermatophyta</taxon>
        <taxon>Magnoliopsida</taxon>
        <taxon>eudicotyledons</taxon>
        <taxon>Gunneridae</taxon>
        <taxon>Pentapetalae</taxon>
        <taxon>rosids</taxon>
        <taxon>fabids</taxon>
        <taxon>Rosales</taxon>
        <taxon>Rhamnaceae</taxon>
        <taxon>Paliureae</taxon>
        <taxon>Ziziphus</taxon>
    </lineage>
</organism>
<dbReference type="RefSeq" id="XP_015896670.2">
    <property type="nucleotide sequence ID" value="XM_016041184.4"/>
</dbReference>
<feature type="transmembrane region" description="Helical" evidence="6">
    <location>
        <begin position="448"/>
        <end position="468"/>
    </location>
</feature>
<dbReference type="KEGG" id="zju:107430349"/>
<feature type="transmembrane region" description="Helical" evidence="6">
    <location>
        <begin position="219"/>
        <end position="241"/>
    </location>
</feature>
<sequence>METKALPSSFNTMASNTNSISFSKYLHSLSQTPHRLRKRMLATWTPDQELNQVRQRSGADMKRKLKWYDLVALGVGGMLGVGVFVTTGEVAHNTTGPSVFISYIIAGISALLSSLCYTEFSVQIPVAGGAFSYLRLTFGEFVGYFAGANLLMEYVLSNAAVARSFTEYLCVAFGENNPNTWRVKVDGLGKDYDHLDFPAVALILLLTLCLCHSTKESSILNLIMTVFHVLFFGFIIISGFFKGSAKNLIKPAGLIPKGVGGVLKGAATVYFSYIGYDSASTMAEEIQNPSMSLPIGIVGSVLITSVLYCLMALSLCVMVPYDKISDKASFSMAFQNIGWKWASNIVGAGASLGIVASLLVAMLGQARYLCVIGRARLVPSWLAKVHPSTGTPLNATLFLGLCTASIALFTELEIVLDMISIGTLLVFYLVANALLYRRYVINSKNPPSQILFFLFLLSFSAIGLSLSWKFKQQWWGLPLFGGSTITIISFFHYTVPCLSNPSGWSMPFMPWPPAISIVLNVFLMATLKLLSFQRFAIWTFLITLFYLLYGVHSTYQAEEMEIGLVGDDHHDVNLNSSMQQQTKLDNIQVI</sequence>
<keyword evidence="8" id="KW-1185">Reference proteome</keyword>
<evidence type="ECO:0000256" key="1">
    <source>
        <dbReference type="ARBA" id="ARBA00004141"/>
    </source>
</evidence>
<proteinExistence type="inferred from homology"/>